<dbReference type="Gene3D" id="3.40.50.2020">
    <property type="match status" value="2"/>
</dbReference>
<keyword evidence="6" id="KW-0547">Nucleotide-binding</keyword>
<dbReference type="PANTHER" id="PTHR10210">
    <property type="entry name" value="RIBOSE-PHOSPHATE DIPHOSPHOKINASE FAMILY MEMBER"/>
    <property type="match status" value="1"/>
</dbReference>
<evidence type="ECO:0000256" key="2">
    <source>
        <dbReference type="ARBA" id="ARBA00013247"/>
    </source>
</evidence>
<dbReference type="GO" id="GO:0000287">
    <property type="term" value="F:magnesium ion binding"/>
    <property type="evidence" value="ECO:0007669"/>
    <property type="project" value="InterPro"/>
</dbReference>
<dbReference type="EC" id="2.7.6.1" evidence="2"/>
<dbReference type="GO" id="GO:0006164">
    <property type="term" value="P:purine nucleotide biosynthetic process"/>
    <property type="evidence" value="ECO:0000318"/>
    <property type="project" value="GO_Central"/>
</dbReference>
<dbReference type="Pfam" id="PF14572">
    <property type="entry name" value="Pribosyl_synth"/>
    <property type="match status" value="1"/>
</dbReference>
<evidence type="ECO:0000256" key="7">
    <source>
        <dbReference type="ARBA" id="ARBA00022777"/>
    </source>
</evidence>
<keyword evidence="5" id="KW-0545">Nucleotide biosynthesis</keyword>
<dbReference type="InterPro" id="IPR000842">
    <property type="entry name" value="PRib_PP_synth_CS"/>
</dbReference>
<dbReference type="GO" id="GO:0005737">
    <property type="term" value="C:cytoplasm"/>
    <property type="evidence" value="ECO:0000318"/>
    <property type="project" value="GO_Central"/>
</dbReference>
<proteinExistence type="inferred from homology"/>
<organism evidence="11 12">
    <name type="scientific">Capsicum annuum</name>
    <name type="common">Capsicum pepper</name>
    <dbReference type="NCBI Taxonomy" id="4072"/>
    <lineage>
        <taxon>Eukaryota</taxon>
        <taxon>Viridiplantae</taxon>
        <taxon>Streptophyta</taxon>
        <taxon>Embryophyta</taxon>
        <taxon>Tracheophyta</taxon>
        <taxon>Spermatophyta</taxon>
        <taxon>Magnoliopsida</taxon>
        <taxon>eudicotyledons</taxon>
        <taxon>Gunneridae</taxon>
        <taxon>Pentapetalae</taxon>
        <taxon>asterids</taxon>
        <taxon>lamiids</taxon>
        <taxon>Solanales</taxon>
        <taxon>Solanaceae</taxon>
        <taxon>Solanoideae</taxon>
        <taxon>Capsiceae</taxon>
        <taxon>Capsicum</taxon>
    </lineage>
</organism>
<keyword evidence="4" id="KW-0479">Metal-binding</keyword>
<accession>A0A2G2ZAJ2</accession>
<evidence type="ECO:0000256" key="1">
    <source>
        <dbReference type="ARBA" id="ARBA00006478"/>
    </source>
</evidence>
<keyword evidence="9" id="KW-0460">Magnesium</keyword>
<evidence type="ECO:0000256" key="4">
    <source>
        <dbReference type="ARBA" id="ARBA00022723"/>
    </source>
</evidence>
<sequence>MPLLGIVVLYDIFGVRFGGTREWDGYGTGQFLSIIVTQKELMVKKLFKQLLIGDICVMCTAGNKYLTKLRTTEYFDDEFKAQSRQSIAAKLVGNIITEAGADRVLACDLHSGQSMGYFDIPVDHVYCQPVILDYLASKKICSNDLVVVSPDVGGVARARAFAKELSAPLAIVDKRRQDHNLAEVMNLIGDVKGKVAVMVDDMIDTAGTIAKGAELLHEEGAREIYACCTHGVFSPPAVERLSSGLFQEVITTNTIPVMDKNYFPQLTVLSVANLLGETIWRIHGDRSVTSIFQ</sequence>
<evidence type="ECO:0000256" key="10">
    <source>
        <dbReference type="ARBA" id="ARBA00049535"/>
    </source>
</evidence>
<dbReference type="CDD" id="cd06223">
    <property type="entry name" value="PRTases_typeI"/>
    <property type="match status" value="1"/>
</dbReference>
<dbReference type="GO" id="GO:0004749">
    <property type="term" value="F:ribose phosphate diphosphokinase activity"/>
    <property type="evidence" value="ECO:0000318"/>
    <property type="project" value="GO_Central"/>
</dbReference>
<dbReference type="GO" id="GO:0002189">
    <property type="term" value="C:ribose phosphate diphosphokinase complex"/>
    <property type="evidence" value="ECO:0000318"/>
    <property type="project" value="GO_Central"/>
</dbReference>
<dbReference type="SUPFAM" id="SSF53271">
    <property type="entry name" value="PRTase-like"/>
    <property type="match status" value="1"/>
</dbReference>
<gene>
    <name evidence="11" type="ORF">T459_17006</name>
</gene>
<dbReference type="GO" id="GO:0005524">
    <property type="term" value="F:ATP binding"/>
    <property type="evidence" value="ECO:0007669"/>
    <property type="project" value="UniProtKB-KW"/>
</dbReference>
<dbReference type="InterPro" id="IPR000836">
    <property type="entry name" value="PRTase_dom"/>
</dbReference>
<dbReference type="STRING" id="4072.A0A2G2ZAJ2"/>
<dbReference type="InterPro" id="IPR029057">
    <property type="entry name" value="PRTase-like"/>
</dbReference>
<comment type="similarity">
    <text evidence="1">Belongs to the ribose-phosphate pyrophosphokinase family.</text>
</comment>
<evidence type="ECO:0000256" key="5">
    <source>
        <dbReference type="ARBA" id="ARBA00022727"/>
    </source>
</evidence>
<dbReference type="GO" id="GO:0006015">
    <property type="term" value="P:5-phosphoribose 1-diphosphate biosynthetic process"/>
    <property type="evidence" value="ECO:0000318"/>
    <property type="project" value="GO_Central"/>
</dbReference>
<evidence type="ECO:0000256" key="3">
    <source>
        <dbReference type="ARBA" id="ARBA00022679"/>
    </source>
</evidence>
<evidence type="ECO:0000256" key="9">
    <source>
        <dbReference type="ARBA" id="ARBA00022842"/>
    </source>
</evidence>
<keyword evidence="12" id="KW-1185">Reference proteome</keyword>
<dbReference type="AlphaFoldDB" id="A0A2G2ZAJ2"/>
<dbReference type="Proteomes" id="UP000222542">
    <property type="component" value="Unassembled WGS sequence"/>
</dbReference>
<dbReference type="OMA" id="MHADELQ"/>
<dbReference type="FunFam" id="3.40.50.2020:FF:000002">
    <property type="entry name" value="Ribose-phosphate pyrophosphokinase"/>
    <property type="match status" value="1"/>
</dbReference>
<dbReference type="Gramene" id="PHT78954">
    <property type="protein sequence ID" value="PHT78954"/>
    <property type="gene ID" value="T459_17006"/>
</dbReference>
<evidence type="ECO:0000313" key="11">
    <source>
        <dbReference type="EMBL" id="PHT78954.1"/>
    </source>
</evidence>
<evidence type="ECO:0000256" key="6">
    <source>
        <dbReference type="ARBA" id="ARBA00022741"/>
    </source>
</evidence>
<dbReference type="PROSITE" id="PS00114">
    <property type="entry name" value="PRPP_SYNTHASE"/>
    <property type="match status" value="1"/>
</dbReference>
<reference evidence="11 12" key="1">
    <citation type="journal article" date="2014" name="Nat. Genet.">
        <title>Genome sequence of the hot pepper provides insights into the evolution of pungency in Capsicum species.</title>
        <authorList>
            <person name="Kim S."/>
            <person name="Park M."/>
            <person name="Yeom S.I."/>
            <person name="Kim Y.M."/>
            <person name="Lee J.M."/>
            <person name="Lee H.A."/>
            <person name="Seo E."/>
            <person name="Choi J."/>
            <person name="Cheong K."/>
            <person name="Kim K.T."/>
            <person name="Jung K."/>
            <person name="Lee G.W."/>
            <person name="Oh S.K."/>
            <person name="Bae C."/>
            <person name="Kim S.B."/>
            <person name="Lee H.Y."/>
            <person name="Kim S.Y."/>
            <person name="Kim M.S."/>
            <person name="Kang B.C."/>
            <person name="Jo Y.D."/>
            <person name="Yang H.B."/>
            <person name="Jeong H.J."/>
            <person name="Kang W.H."/>
            <person name="Kwon J.K."/>
            <person name="Shin C."/>
            <person name="Lim J.Y."/>
            <person name="Park J.H."/>
            <person name="Huh J.H."/>
            <person name="Kim J.S."/>
            <person name="Kim B.D."/>
            <person name="Cohen O."/>
            <person name="Paran I."/>
            <person name="Suh M.C."/>
            <person name="Lee S.B."/>
            <person name="Kim Y.K."/>
            <person name="Shin Y."/>
            <person name="Noh S.J."/>
            <person name="Park J."/>
            <person name="Seo Y.S."/>
            <person name="Kwon S.Y."/>
            <person name="Kim H.A."/>
            <person name="Park J.M."/>
            <person name="Kim H.J."/>
            <person name="Choi S.B."/>
            <person name="Bosland P.W."/>
            <person name="Reeves G."/>
            <person name="Jo S.H."/>
            <person name="Lee B.W."/>
            <person name="Cho H.T."/>
            <person name="Choi H.S."/>
            <person name="Lee M.S."/>
            <person name="Yu Y."/>
            <person name="Do Choi Y."/>
            <person name="Park B.S."/>
            <person name="van Deynze A."/>
            <person name="Ashrafi H."/>
            <person name="Hill T."/>
            <person name="Kim W.T."/>
            <person name="Pai H.S."/>
            <person name="Ahn H.K."/>
            <person name="Yeam I."/>
            <person name="Giovannoni J.J."/>
            <person name="Rose J.K."/>
            <person name="Sorensen I."/>
            <person name="Lee S.J."/>
            <person name="Kim R.W."/>
            <person name="Choi I.Y."/>
            <person name="Choi B.S."/>
            <person name="Lim J.S."/>
            <person name="Lee Y.H."/>
            <person name="Choi D."/>
        </authorList>
    </citation>
    <scope>NUCLEOTIDE SEQUENCE [LARGE SCALE GENOMIC DNA]</scope>
    <source>
        <strain evidence="12">cv. CM334</strain>
    </source>
</reference>
<dbReference type="EMBL" id="AYRZ02000006">
    <property type="protein sequence ID" value="PHT78954.1"/>
    <property type="molecule type" value="Genomic_DNA"/>
</dbReference>
<reference evidence="11 12" key="2">
    <citation type="journal article" date="2017" name="Genome Biol.">
        <title>New reference genome sequences of hot pepper reveal the massive evolution of plant disease-resistance genes by retroduplication.</title>
        <authorList>
            <person name="Kim S."/>
            <person name="Park J."/>
            <person name="Yeom S.I."/>
            <person name="Kim Y.M."/>
            <person name="Seo E."/>
            <person name="Kim K.T."/>
            <person name="Kim M.S."/>
            <person name="Lee J.M."/>
            <person name="Cheong K."/>
            <person name="Shin H.S."/>
            <person name="Kim S.B."/>
            <person name="Han K."/>
            <person name="Lee J."/>
            <person name="Park M."/>
            <person name="Lee H.A."/>
            <person name="Lee H.Y."/>
            <person name="Lee Y."/>
            <person name="Oh S."/>
            <person name="Lee J.H."/>
            <person name="Choi E."/>
            <person name="Choi E."/>
            <person name="Lee S.E."/>
            <person name="Jeon J."/>
            <person name="Kim H."/>
            <person name="Choi G."/>
            <person name="Song H."/>
            <person name="Lee J."/>
            <person name="Lee S.C."/>
            <person name="Kwon J.K."/>
            <person name="Lee H.Y."/>
            <person name="Koo N."/>
            <person name="Hong Y."/>
            <person name="Kim R.W."/>
            <person name="Kang W.H."/>
            <person name="Huh J.H."/>
            <person name="Kang B.C."/>
            <person name="Yang T.J."/>
            <person name="Lee Y.H."/>
            <person name="Bennetzen J.L."/>
            <person name="Choi D."/>
        </authorList>
    </citation>
    <scope>NUCLEOTIDE SEQUENCE [LARGE SCALE GENOMIC DNA]</scope>
    <source>
        <strain evidence="12">cv. CM334</strain>
    </source>
</reference>
<dbReference type="GO" id="GO:0016301">
    <property type="term" value="F:kinase activity"/>
    <property type="evidence" value="ECO:0007669"/>
    <property type="project" value="UniProtKB-KW"/>
</dbReference>
<keyword evidence="3" id="KW-0808">Transferase</keyword>
<protein>
    <recommendedName>
        <fullName evidence="2">ribose-phosphate diphosphokinase</fullName>
        <ecNumber evidence="2">2.7.6.1</ecNumber>
    </recommendedName>
</protein>
<keyword evidence="8" id="KW-0067">ATP-binding</keyword>
<keyword evidence="7" id="KW-0418">Kinase</keyword>
<dbReference type="PANTHER" id="PTHR10210:SF41">
    <property type="entry name" value="RIBOSE-PHOSPHATE PYROPHOSPHOKINASE 1, CHLOROPLASTIC"/>
    <property type="match status" value="1"/>
</dbReference>
<comment type="caution">
    <text evidence="11">The sequence shown here is derived from an EMBL/GenBank/DDBJ whole genome shotgun (WGS) entry which is preliminary data.</text>
</comment>
<name>A0A2G2ZAJ2_CAPAN</name>
<dbReference type="GO" id="GO:0009156">
    <property type="term" value="P:ribonucleoside monophosphate biosynthetic process"/>
    <property type="evidence" value="ECO:0007669"/>
    <property type="project" value="InterPro"/>
</dbReference>
<evidence type="ECO:0000313" key="12">
    <source>
        <dbReference type="Proteomes" id="UP000222542"/>
    </source>
</evidence>
<dbReference type="NCBIfam" id="TIGR01251">
    <property type="entry name" value="ribP_PPkin"/>
    <property type="match status" value="1"/>
</dbReference>
<comment type="catalytic activity">
    <reaction evidence="10">
        <text>D-ribose 5-phosphate + ATP = 5-phospho-alpha-D-ribose 1-diphosphate + AMP + H(+)</text>
        <dbReference type="Rhea" id="RHEA:15609"/>
        <dbReference type="ChEBI" id="CHEBI:15378"/>
        <dbReference type="ChEBI" id="CHEBI:30616"/>
        <dbReference type="ChEBI" id="CHEBI:58017"/>
        <dbReference type="ChEBI" id="CHEBI:78346"/>
        <dbReference type="ChEBI" id="CHEBI:456215"/>
        <dbReference type="EC" id="2.7.6.1"/>
    </reaction>
</comment>
<evidence type="ECO:0000256" key="8">
    <source>
        <dbReference type="ARBA" id="ARBA00022840"/>
    </source>
</evidence>
<dbReference type="InterPro" id="IPR005946">
    <property type="entry name" value="Rib-P_diPkinase"/>
</dbReference>